<protein>
    <submittedName>
        <fullName evidence="1">Uncharacterized protein</fullName>
    </submittedName>
</protein>
<dbReference type="Proteomes" id="UP000177416">
    <property type="component" value="Unassembled WGS sequence"/>
</dbReference>
<name>A0A1F5ZNW5_9BACT</name>
<dbReference type="AlphaFoldDB" id="A0A1F5ZNW5"/>
<sequence>MHRKPDLFMVAKERRSQGRSYSEIHRELGIARSTLSLWFSKQKWSAHVKEQLNDTYKKINATRLIQMNRAKRLKKIERHERYRVEARLDYTRLKSNLLFITGISIYWGEGEKSDNGRVSVINTDPEMIQVMAAFYRKILHISDVRLRGALFIYKDIDVNASLDYWSNTTKIPITQFIKTQVIPSRSHLTKRKTLYGICNIYFSSTEINIKMREWIKLVSSQMRV</sequence>
<dbReference type="Gene3D" id="1.10.10.60">
    <property type="entry name" value="Homeodomain-like"/>
    <property type="match status" value="1"/>
</dbReference>
<comment type="caution">
    <text evidence="1">The sequence shown here is derived from an EMBL/GenBank/DDBJ whole genome shotgun (WGS) entry which is preliminary data.</text>
</comment>
<gene>
    <name evidence="1" type="ORF">A2875_02675</name>
</gene>
<proteinExistence type="predicted"/>
<reference evidence="1 2" key="1">
    <citation type="journal article" date="2016" name="Nat. Commun.">
        <title>Thousands of microbial genomes shed light on interconnected biogeochemical processes in an aquifer system.</title>
        <authorList>
            <person name="Anantharaman K."/>
            <person name="Brown C.T."/>
            <person name="Hug L.A."/>
            <person name="Sharon I."/>
            <person name="Castelle C.J."/>
            <person name="Probst A.J."/>
            <person name="Thomas B.C."/>
            <person name="Singh A."/>
            <person name="Wilkins M.J."/>
            <person name="Karaoz U."/>
            <person name="Brodie E.L."/>
            <person name="Williams K.H."/>
            <person name="Hubbard S.S."/>
            <person name="Banfield J.F."/>
        </authorList>
    </citation>
    <scope>NUCLEOTIDE SEQUENCE [LARGE SCALE GENOMIC DNA]</scope>
</reference>
<evidence type="ECO:0000313" key="2">
    <source>
        <dbReference type="Proteomes" id="UP000177416"/>
    </source>
</evidence>
<dbReference type="EMBL" id="MFJJ01000026">
    <property type="protein sequence ID" value="OGG14169.1"/>
    <property type="molecule type" value="Genomic_DNA"/>
</dbReference>
<evidence type="ECO:0000313" key="1">
    <source>
        <dbReference type="EMBL" id="OGG14169.1"/>
    </source>
</evidence>
<accession>A0A1F5ZNW5</accession>
<organism evidence="1 2">
    <name type="scientific">Candidatus Gottesmanbacteria bacterium RIFCSPHIGHO2_01_FULL_46_14</name>
    <dbReference type="NCBI Taxonomy" id="1798380"/>
    <lineage>
        <taxon>Bacteria</taxon>
        <taxon>Candidatus Gottesmaniibacteriota</taxon>
    </lineage>
</organism>